<organism evidence="1 2">
    <name type="scientific">Stichopus japonicus</name>
    <name type="common">Sea cucumber</name>
    <dbReference type="NCBI Taxonomy" id="307972"/>
    <lineage>
        <taxon>Eukaryota</taxon>
        <taxon>Metazoa</taxon>
        <taxon>Echinodermata</taxon>
        <taxon>Eleutherozoa</taxon>
        <taxon>Echinozoa</taxon>
        <taxon>Holothuroidea</taxon>
        <taxon>Aspidochirotacea</taxon>
        <taxon>Aspidochirotida</taxon>
        <taxon>Stichopodidae</taxon>
        <taxon>Apostichopus</taxon>
    </lineage>
</organism>
<dbReference type="AlphaFoldDB" id="A0A2G8KPY9"/>
<comment type="caution">
    <text evidence="1">The sequence shown here is derived from an EMBL/GenBank/DDBJ whole genome shotgun (WGS) entry which is preliminary data.</text>
</comment>
<reference evidence="1 2" key="1">
    <citation type="journal article" date="2017" name="PLoS Biol.">
        <title>The sea cucumber genome provides insights into morphological evolution and visceral regeneration.</title>
        <authorList>
            <person name="Zhang X."/>
            <person name="Sun L."/>
            <person name="Yuan J."/>
            <person name="Sun Y."/>
            <person name="Gao Y."/>
            <person name="Zhang L."/>
            <person name="Li S."/>
            <person name="Dai H."/>
            <person name="Hamel J.F."/>
            <person name="Liu C."/>
            <person name="Yu Y."/>
            <person name="Liu S."/>
            <person name="Lin W."/>
            <person name="Guo K."/>
            <person name="Jin S."/>
            <person name="Xu P."/>
            <person name="Storey K.B."/>
            <person name="Huan P."/>
            <person name="Zhang T."/>
            <person name="Zhou Y."/>
            <person name="Zhang J."/>
            <person name="Lin C."/>
            <person name="Li X."/>
            <person name="Xing L."/>
            <person name="Huo D."/>
            <person name="Sun M."/>
            <person name="Wang L."/>
            <person name="Mercier A."/>
            <person name="Li F."/>
            <person name="Yang H."/>
            <person name="Xiang J."/>
        </authorList>
    </citation>
    <scope>NUCLEOTIDE SEQUENCE [LARGE SCALE GENOMIC DNA]</scope>
    <source>
        <strain evidence="1">Shaxun</strain>
        <tissue evidence="1">Muscle</tissue>
    </source>
</reference>
<name>A0A2G8KPY9_STIJA</name>
<feature type="non-terminal residue" evidence="1">
    <location>
        <position position="1"/>
    </location>
</feature>
<accession>A0A2G8KPY9</accession>
<evidence type="ECO:0000313" key="2">
    <source>
        <dbReference type="Proteomes" id="UP000230750"/>
    </source>
</evidence>
<dbReference type="OrthoDB" id="421979at2759"/>
<evidence type="ECO:0000313" key="1">
    <source>
        <dbReference type="EMBL" id="PIK50076.1"/>
    </source>
</evidence>
<dbReference type="STRING" id="307972.A0A2G8KPY9"/>
<gene>
    <name evidence="1" type="ORF">BSL78_13002</name>
</gene>
<protein>
    <submittedName>
        <fullName evidence="1">Putative beta-1,3-glucosyltransferase-like</fullName>
    </submittedName>
</protein>
<proteinExistence type="predicted"/>
<dbReference type="Proteomes" id="UP000230750">
    <property type="component" value="Unassembled WGS sequence"/>
</dbReference>
<keyword evidence="1" id="KW-0808">Transferase</keyword>
<keyword evidence="2" id="KW-1185">Reference proteome</keyword>
<dbReference type="EMBL" id="MRZV01000434">
    <property type="protein sequence ID" value="PIK50076.1"/>
    <property type="molecule type" value="Genomic_DNA"/>
</dbReference>
<feature type="non-terminal residue" evidence="1">
    <location>
        <position position="67"/>
    </location>
</feature>
<sequence>PLFLGKALVDQVPSIIHHYKFHEDVSRFKFPDLEAGWVISQSLLQQTATRWKEEPADVNFSIDIKHE</sequence>
<dbReference type="GO" id="GO:0016740">
    <property type="term" value="F:transferase activity"/>
    <property type="evidence" value="ECO:0007669"/>
    <property type="project" value="UniProtKB-KW"/>
</dbReference>